<name>F0EIH1_ENTCA</name>
<sequence length="66" mass="7571">MKVNHYTVLAIASILLTMVGLSWLSYTIINQQQQIVNLKQQLQHEQMKYKIIINDPLVRDAMESGG</sequence>
<dbReference type="HOGENOM" id="CLU_208417_0_0_9"/>
<accession>F0EIH1</accession>
<organism evidence="2 3">
    <name type="scientific">Enterococcus casseliflavus ATCC 12755</name>
    <dbReference type="NCBI Taxonomy" id="888066"/>
    <lineage>
        <taxon>Bacteria</taxon>
        <taxon>Bacillati</taxon>
        <taxon>Bacillota</taxon>
        <taxon>Bacilli</taxon>
        <taxon>Lactobacillales</taxon>
        <taxon>Enterococcaceae</taxon>
        <taxon>Enterococcus</taxon>
    </lineage>
</organism>
<evidence type="ECO:0008006" key="4">
    <source>
        <dbReference type="Google" id="ProtNLM"/>
    </source>
</evidence>
<protein>
    <recommendedName>
        <fullName evidence="4">Cell division protein FtsL</fullName>
    </recommendedName>
</protein>
<proteinExistence type="predicted"/>
<evidence type="ECO:0000313" key="2">
    <source>
        <dbReference type="EMBL" id="EGC69871.1"/>
    </source>
</evidence>
<dbReference type="Proteomes" id="UP000004835">
    <property type="component" value="Unassembled WGS sequence"/>
</dbReference>
<reference evidence="2 3" key="1">
    <citation type="submission" date="2011-01" db="EMBL/GenBank/DDBJ databases">
        <authorList>
            <person name="Muzny D."/>
            <person name="Qin X."/>
            <person name="Deng J."/>
            <person name="Jiang H."/>
            <person name="Liu Y."/>
            <person name="Qu J."/>
            <person name="Song X.-Z."/>
            <person name="Zhang L."/>
            <person name="Thornton R."/>
            <person name="Coyle M."/>
            <person name="Francisco L."/>
            <person name="Jackson L."/>
            <person name="Javaid M."/>
            <person name="Korchina V."/>
            <person name="Kovar C."/>
            <person name="Mata R."/>
            <person name="Mathew T."/>
            <person name="Ngo R."/>
            <person name="Nguyen L."/>
            <person name="Nguyen N."/>
            <person name="Okwuonu G."/>
            <person name="Ongeri F."/>
            <person name="Pham C."/>
            <person name="Simmons D."/>
            <person name="Wilczek-Boney K."/>
            <person name="Hale W."/>
            <person name="Jakkamsetti A."/>
            <person name="Pham P."/>
            <person name="Ruth R."/>
            <person name="San Lucas F."/>
            <person name="Warren J."/>
            <person name="Zhang J."/>
            <person name="Zhao Z."/>
            <person name="Zhou C."/>
            <person name="Zhu D."/>
            <person name="Lee S."/>
            <person name="Bess C."/>
            <person name="Blankenburg K."/>
            <person name="Forbes L."/>
            <person name="Fu Q."/>
            <person name="Gubbala S."/>
            <person name="Hirani K."/>
            <person name="Jayaseelan J.C."/>
            <person name="Lara F."/>
            <person name="Munidasa M."/>
            <person name="Palculict T."/>
            <person name="Patil S."/>
            <person name="Pu L.-L."/>
            <person name="Saada N."/>
            <person name="Tang L."/>
            <person name="Weissenberger G."/>
            <person name="Zhu Y."/>
            <person name="Hemphill L."/>
            <person name="Shang Y."/>
            <person name="Youmans B."/>
            <person name="Ayvaz T."/>
            <person name="Ross M."/>
            <person name="Santibanez J."/>
            <person name="Aqrawi P."/>
            <person name="Gross S."/>
            <person name="Joshi V."/>
            <person name="Fowler G."/>
            <person name="Nazareth L."/>
            <person name="Reid J."/>
            <person name="Worley K."/>
            <person name="Petrosino J."/>
            <person name="Highlander S."/>
            <person name="Gibbs R."/>
        </authorList>
    </citation>
    <scope>NUCLEOTIDE SEQUENCE [LARGE SCALE GENOMIC DNA]</scope>
    <source>
        <strain evidence="2 3">ATCC 12755</strain>
    </source>
</reference>
<evidence type="ECO:0000256" key="1">
    <source>
        <dbReference type="SAM" id="Phobius"/>
    </source>
</evidence>
<comment type="caution">
    <text evidence="2">The sequence shown here is derived from an EMBL/GenBank/DDBJ whole genome shotgun (WGS) entry which is preliminary data.</text>
</comment>
<dbReference type="RefSeq" id="WP_005234005.1">
    <property type="nucleotide sequence ID" value="NZ_GL872323.1"/>
</dbReference>
<keyword evidence="1" id="KW-1133">Transmembrane helix</keyword>
<keyword evidence="1" id="KW-0812">Transmembrane</keyword>
<evidence type="ECO:0000313" key="3">
    <source>
        <dbReference type="Proteomes" id="UP000004835"/>
    </source>
</evidence>
<dbReference type="AlphaFoldDB" id="F0EIH1"/>
<feature type="transmembrane region" description="Helical" evidence="1">
    <location>
        <begin position="6"/>
        <end position="29"/>
    </location>
</feature>
<keyword evidence="1" id="KW-0472">Membrane</keyword>
<gene>
    <name evidence="2" type="ORF">HMPREF9087_1259</name>
</gene>
<dbReference type="EMBL" id="AEWT01000010">
    <property type="protein sequence ID" value="EGC69871.1"/>
    <property type="molecule type" value="Genomic_DNA"/>
</dbReference>